<dbReference type="AlphaFoldDB" id="B3SAQ0"/>
<keyword evidence="2" id="KW-1185">Reference proteome</keyword>
<reference evidence="1 2" key="1">
    <citation type="journal article" date="2008" name="Nature">
        <title>The Trichoplax genome and the nature of placozoans.</title>
        <authorList>
            <person name="Srivastava M."/>
            <person name="Begovic E."/>
            <person name="Chapman J."/>
            <person name="Putnam N.H."/>
            <person name="Hellsten U."/>
            <person name="Kawashima T."/>
            <person name="Kuo A."/>
            <person name="Mitros T."/>
            <person name="Salamov A."/>
            <person name="Carpenter M.L."/>
            <person name="Signorovitch A.Y."/>
            <person name="Moreno M.A."/>
            <person name="Kamm K."/>
            <person name="Grimwood J."/>
            <person name="Schmutz J."/>
            <person name="Shapiro H."/>
            <person name="Grigoriev I.V."/>
            <person name="Buss L.W."/>
            <person name="Schierwater B."/>
            <person name="Dellaporta S.L."/>
            <person name="Rokhsar D.S."/>
        </authorList>
    </citation>
    <scope>NUCLEOTIDE SEQUENCE [LARGE SCALE GENOMIC DNA]</scope>
    <source>
        <strain evidence="1 2">Grell-BS-1999</strain>
    </source>
</reference>
<evidence type="ECO:0000313" key="2">
    <source>
        <dbReference type="Proteomes" id="UP000009022"/>
    </source>
</evidence>
<dbReference type="HOGENOM" id="CLU_1172014_0_0_1"/>
<dbReference type="InParanoid" id="B3SAQ0"/>
<organism evidence="1 2">
    <name type="scientific">Trichoplax adhaerens</name>
    <name type="common">Trichoplax reptans</name>
    <dbReference type="NCBI Taxonomy" id="10228"/>
    <lineage>
        <taxon>Eukaryota</taxon>
        <taxon>Metazoa</taxon>
        <taxon>Placozoa</taxon>
        <taxon>Uniplacotomia</taxon>
        <taxon>Trichoplacea</taxon>
        <taxon>Trichoplacidae</taxon>
        <taxon>Trichoplax</taxon>
    </lineage>
</organism>
<dbReference type="PhylomeDB" id="B3SAQ0"/>
<dbReference type="KEGG" id="tad:TRIADDRAFT_61337"/>
<protein>
    <recommendedName>
        <fullName evidence="3">FZ domain-containing protein</fullName>
    </recommendedName>
</protein>
<evidence type="ECO:0000313" key="1">
    <source>
        <dbReference type="EMBL" id="EDV20141.1"/>
    </source>
</evidence>
<gene>
    <name evidence="1" type="ORF">TRIADDRAFT_61337</name>
</gene>
<sequence length="237" mass="25692">MNASVPSYIVDTAAKQMNYIVDYMNTQTSKYTSACVTAARDIVCKGLLPQCSSDFRILSFLSTSKSCQSINSCPTGLFTAIGRTSAALCSLSGKQYSLTTCVNPAITNINSVHCHALPNITVPSWIVPVLKAQGNAINAQRLAYSLVGVEQSCTSQWTNFLCRSLVSCNHDQNRIISFGWSKEECTSSLKCLPAILKTSTEDQFDCNIFPSKSDSAGLSSHFSLIAATWLLAVWISE</sequence>
<accession>B3SAQ0</accession>
<dbReference type="Proteomes" id="UP000009022">
    <property type="component" value="Unassembled WGS sequence"/>
</dbReference>
<proteinExistence type="predicted"/>
<name>B3SAQ0_TRIAD</name>
<evidence type="ECO:0008006" key="3">
    <source>
        <dbReference type="Google" id="ProtNLM"/>
    </source>
</evidence>
<dbReference type="GeneID" id="6758515"/>
<dbReference type="RefSeq" id="XP_002117302.1">
    <property type="nucleotide sequence ID" value="XM_002117266.1"/>
</dbReference>
<dbReference type="CTD" id="6758515"/>
<dbReference type="EMBL" id="DS985262">
    <property type="protein sequence ID" value="EDV20141.1"/>
    <property type="molecule type" value="Genomic_DNA"/>
</dbReference>